<protein>
    <recommendedName>
        <fullName evidence="4">Secreted protein</fullName>
    </recommendedName>
</protein>
<dbReference type="Proteomes" id="UP000886885">
    <property type="component" value="Chromosome 13A"/>
</dbReference>
<keyword evidence="1" id="KW-0732">Signal</keyword>
<dbReference type="AlphaFoldDB" id="A0A8X7YJZ6"/>
<accession>A0A8X7YJZ6</accession>
<keyword evidence="3" id="KW-1185">Reference proteome</keyword>
<feature type="signal peptide" evidence="1">
    <location>
        <begin position="1"/>
        <end position="22"/>
    </location>
</feature>
<feature type="chain" id="PRO_5036463312" description="Secreted protein" evidence="1">
    <location>
        <begin position="23"/>
        <end position="137"/>
    </location>
</feature>
<proteinExistence type="predicted"/>
<evidence type="ECO:0008006" key="4">
    <source>
        <dbReference type="Google" id="ProtNLM"/>
    </source>
</evidence>
<sequence>MMHRVLILVMLSFVSTVMLTDSGHGGKIRAKLVAEPRGADGRGGDSWRGRESRSSSWHAGVIIASDELELPFEGILDHRKECSLLLFSSCFVSFKFRGHGYFFLSFLFFPVRPDHKLLSFSLMLRLSFGFVEEAFGL</sequence>
<evidence type="ECO:0000313" key="3">
    <source>
        <dbReference type="Proteomes" id="UP000886885"/>
    </source>
</evidence>
<evidence type="ECO:0000256" key="1">
    <source>
        <dbReference type="SAM" id="SignalP"/>
    </source>
</evidence>
<organism evidence="2 3">
    <name type="scientific">Populus tomentosa</name>
    <name type="common">Chinese white poplar</name>
    <dbReference type="NCBI Taxonomy" id="118781"/>
    <lineage>
        <taxon>Eukaryota</taxon>
        <taxon>Viridiplantae</taxon>
        <taxon>Streptophyta</taxon>
        <taxon>Embryophyta</taxon>
        <taxon>Tracheophyta</taxon>
        <taxon>Spermatophyta</taxon>
        <taxon>Magnoliopsida</taxon>
        <taxon>eudicotyledons</taxon>
        <taxon>Gunneridae</taxon>
        <taxon>Pentapetalae</taxon>
        <taxon>rosids</taxon>
        <taxon>fabids</taxon>
        <taxon>Malpighiales</taxon>
        <taxon>Salicaceae</taxon>
        <taxon>Saliceae</taxon>
        <taxon>Populus</taxon>
    </lineage>
</organism>
<reference evidence="2" key="1">
    <citation type="journal article" date="2020" name="bioRxiv">
        <title>Hybrid origin of Populus tomentosa Carr. identified through genome sequencing and phylogenomic analysis.</title>
        <authorList>
            <person name="An X."/>
            <person name="Gao K."/>
            <person name="Chen Z."/>
            <person name="Li J."/>
            <person name="Yang X."/>
            <person name="Yang X."/>
            <person name="Zhou J."/>
            <person name="Guo T."/>
            <person name="Zhao T."/>
            <person name="Huang S."/>
            <person name="Miao D."/>
            <person name="Khan W.U."/>
            <person name="Rao P."/>
            <person name="Ye M."/>
            <person name="Lei B."/>
            <person name="Liao W."/>
            <person name="Wang J."/>
            <person name="Ji L."/>
            <person name="Li Y."/>
            <person name="Guo B."/>
            <person name="Mustafa N.S."/>
            <person name="Li S."/>
            <person name="Yun Q."/>
            <person name="Keller S.R."/>
            <person name="Mao J."/>
            <person name="Zhang R."/>
            <person name="Strauss S.H."/>
        </authorList>
    </citation>
    <scope>NUCLEOTIDE SEQUENCE</scope>
    <source>
        <strain evidence="2">GM15</strain>
        <tissue evidence="2">Leaf</tissue>
    </source>
</reference>
<evidence type="ECO:0000313" key="2">
    <source>
        <dbReference type="EMBL" id="KAG6752071.1"/>
    </source>
</evidence>
<name>A0A8X7YJZ6_POPTO</name>
<gene>
    <name evidence="2" type="ORF">POTOM_044289</name>
</gene>
<comment type="caution">
    <text evidence="2">The sequence shown here is derived from an EMBL/GenBank/DDBJ whole genome shotgun (WGS) entry which is preliminary data.</text>
</comment>
<dbReference type="EMBL" id="JAAWWB010000025">
    <property type="protein sequence ID" value="KAG6752071.1"/>
    <property type="molecule type" value="Genomic_DNA"/>
</dbReference>